<evidence type="ECO:0000256" key="8">
    <source>
        <dbReference type="SAM" id="Phobius"/>
    </source>
</evidence>
<sequence>MLTAPSPARTSSAPPLPRRRLLPALEHPGQALEHVTPNWFASVMGTGVVAVAASSLPLQGAVLDAVALVAWLLAATLLVVLTLAFALHWRRHRALAAGYARHPVMAGFYGAPAMALLTTGAGAHLVGERLLGEAAGVAVFAVLWVLGTTLGVATAVWVPFRTATRAGDAAAVGERAGEPLPAWMMPVVPPMVSASTGALLVPEVPAGQLRLALLLACAALFGLGLLAGLMTATLVHGRLLTGGPLPVQAAPTTWITLGVVGQSATAAVLLGGATAAVAGAGSDAARVVHVLGVAYAAAMVGFGGLLLFLAAALTAHAARRGLRFSLTWWSFTFPVGTCVTGTSGLAAATGSTAAAALAVGLFALLLLAWALVAGRTARGAASGALLLPTG</sequence>
<dbReference type="RefSeq" id="WP_171202132.1">
    <property type="nucleotide sequence ID" value="NZ_BAAANP010000001.1"/>
</dbReference>
<reference evidence="9 10" key="1">
    <citation type="submission" date="2020-05" db="EMBL/GenBank/DDBJ databases">
        <title>MicrobeNet Type strains.</title>
        <authorList>
            <person name="Nicholson A.C."/>
        </authorList>
    </citation>
    <scope>NUCLEOTIDE SEQUENCE [LARGE SCALE GENOMIC DNA]</scope>
    <source>
        <strain evidence="9 10">JCM 14547</strain>
    </source>
</reference>
<feature type="transmembrane region" description="Helical" evidence="8">
    <location>
        <begin position="213"/>
        <end position="235"/>
    </location>
</feature>
<gene>
    <name evidence="9" type="ORF">HLB09_04100</name>
</gene>
<dbReference type="EMBL" id="JABEMA010000030">
    <property type="protein sequence ID" value="NNH22280.1"/>
    <property type="molecule type" value="Genomic_DNA"/>
</dbReference>
<dbReference type="InterPro" id="IPR051629">
    <property type="entry name" value="Sulfite_efflux_TDT"/>
</dbReference>
<dbReference type="AlphaFoldDB" id="A0A849BGQ1"/>
<comment type="caution">
    <text evidence="9">The sequence shown here is derived from an EMBL/GenBank/DDBJ whole genome shotgun (WGS) entry which is preliminary data.</text>
</comment>
<comment type="subcellular location">
    <subcellularLocation>
        <location evidence="1">Cell membrane</location>
        <topology evidence="1">Multi-pass membrane protein</topology>
    </subcellularLocation>
</comment>
<feature type="transmembrane region" description="Helical" evidence="8">
    <location>
        <begin position="326"/>
        <end position="347"/>
    </location>
</feature>
<keyword evidence="10" id="KW-1185">Reference proteome</keyword>
<name>A0A849BGQ1_9ACTN</name>
<comment type="similarity">
    <text evidence="2">Belongs to the tellurite-resistance/dicarboxylate transporter (TDT) family.</text>
</comment>
<evidence type="ECO:0000256" key="1">
    <source>
        <dbReference type="ARBA" id="ARBA00004651"/>
    </source>
</evidence>
<accession>A0A849BGQ1</accession>
<dbReference type="Pfam" id="PF03595">
    <property type="entry name" value="SLAC1"/>
    <property type="match status" value="1"/>
</dbReference>
<evidence type="ECO:0000313" key="9">
    <source>
        <dbReference type="EMBL" id="NNH22280.1"/>
    </source>
</evidence>
<evidence type="ECO:0000256" key="4">
    <source>
        <dbReference type="ARBA" id="ARBA00022475"/>
    </source>
</evidence>
<proteinExistence type="inferred from homology"/>
<evidence type="ECO:0000256" key="3">
    <source>
        <dbReference type="ARBA" id="ARBA00022448"/>
    </source>
</evidence>
<evidence type="ECO:0000256" key="7">
    <source>
        <dbReference type="ARBA" id="ARBA00023136"/>
    </source>
</evidence>
<feature type="transmembrane region" description="Helical" evidence="8">
    <location>
        <begin position="180"/>
        <end position="201"/>
    </location>
</feature>
<evidence type="ECO:0000256" key="6">
    <source>
        <dbReference type="ARBA" id="ARBA00022989"/>
    </source>
</evidence>
<keyword evidence="7 8" id="KW-0472">Membrane</keyword>
<dbReference type="GO" id="GO:0055085">
    <property type="term" value="P:transmembrane transport"/>
    <property type="evidence" value="ECO:0007669"/>
    <property type="project" value="InterPro"/>
</dbReference>
<evidence type="ECO:0000256" key="2">
    <source>
        <dbReference type="ARBA" id="ARBA00008566"/>
    </source>
</evidence>
<dbReference type="GO" id="GO:0005886">
    <property type="term" value="C:plasma membrane"/>
    <property type="evidence" value="ECO:0007669"/>
    <property type="project" value="UniProtKB-SubCell"/>
</dbReference>
<dbReference type="Gene3D" id="1.50.10.150">
    <property type="entry name" value="Voltage-dependent anion channel"/>
    <property type="match status" value="1"/>
</dbReference>
<feature type="transmembrane region" description="Helical" evidence="8">
    <location>
        <begin position="65"/>
        <end position="87"/>
    </location>
</feature>
<evidence type="ECO:0000256" key="5">
    <source>
        <dbReference type="ARBA" id="ARBA00022692"/>
    </source>
</evidence>
<keyword evidence="3" id="KW-0813">Transport</keyword>
<feature type="transmembrane region" description="Helical" evidence="8">
    <location>
        <begin position="138"/>
        <end position="160"/>
    </location>
</feature>
<dbReference type="InterPro" id="IPR038665">
    <property type="entry name" value="Voltage-dep_anion_channel_sf"/>
</dbReference>
<dbReference type="Proteomes" id="UP000555552">
    <property type="component" value="Unassembled WGS sequence"/>
</dbReference>
<keyword evidence="5 8" id="KW-0812">Transmembrane</keyword>
<keyword evidence="6 8" id="KW-1133">Transmembrane helix</keyword>
<feature type="transmembrane region" description="Helical" evidence="8">
    <location>
        <begin position="107"/>
        <end position="126"/>
    </location>
</feature>
<feature type="transmembrane region" description="Helical" evidence="8">
    <location>
        <begin position="353"/>
        <end position="372"/>
    </location>
</feature>
<protein>
    <submittedName>
        <fullName evidence="9">C4-dicarboxylate ABC transporter</fullName>
    </submittedName>
</protein>
<feature type="transmembrane region" description="Helical" evidence="8">
    <location>
        <begin position="293"/>
        <end position="314"/>
    </location>
</feature>
<keyword evidence="4" id="KW-1003">Cell membrane</keyword>
<feature type="transmembrane region" description="Helical" evidence="8">
    <location>
        <begin position="39"/>
        <end position="58"/>
    </location>
</feature>
<evidence type="ECO:0000313" key="10">
    <source>
        <dbReference type="Proteomes" id="UP000555552"/>
    </source>
</evidence>
<dbReference type="InterPro" id="IPR004695">
    <property type="entry name" value="SLAC1/Mae1/Ssu1/TehA"/>
</dbReference>
<organism evidence="9 10">
    <name type="scientific">Pseudokineococcus marinus</name>
    <dbReference type="NCBI Taxonomy" id="351215"/>
    <lineage>
        <taxon>Bacteria</taxon>
        <taxon>Bacillati</taxon>
        <taxon>Actinomycetota</taxon>
        <taxon>Actinomycetes</taxon>
        <taxon>Kineosporiales</taxon>
        <taxon>Kineosporiaceae</taxon>
        <taxon>Pseudokineococcus</taxon>
    </lineage>
</organism>
<dbReference type="PANTHER" id="PTHR31686:SF1">
    <property type="entry name" value="SULFITE EFFLUX PUMP SSU1"/>
    <property type="match status" value="1"/>
</dbReference>
<dbReference type="PANTHER" id="PTHR31686">
    <property type="match status" value="1"/>
</dbReference>